<evidence type="ECO:0000313" key="2">
    <source>
        <dbReference type="EMBL" id="KAK4592755.1"/>
    </source>
</evidence>
<evidence type="ECO:0000256" key="1">
    <source>
        <dbReference type="SAM" id="Phobius"/>
    </source>
</evidence>
<dbReference type="Pfam" id="PF03140">
    <property type="entry name" value="DUF247"/>
    <property type="match status" value="2"/>
</dbReference>
<organism evidence="2 3">
    <name type="scientific">Quercus rubra</name>
    <name type="common">Northern red oak</name>
    <name type="synonym">Quercus borealis</name>
    <dbReference type="NCBI Taxonomy" id="3512"/>
    <lineage>
        <taxon>Eukaryota</taxon>
        <taxon>Viridiplantae</taxon>
        <taxon>Streptophyta</taxon>
        <taxon>Embryophyta</taxon>
        <taxon>Tracheophyta</taxon>
        <taxon>Spermatophyta</taxon>
        <taxon>Magnoliopsida</taxon>
        <taxon>eudicotyledons</taxon>
        <taxon>Gunneridae</taxon>
        <taxon>Pentapetalae</taxon>
        <taxon>rosids</taxon>
        <taxon>fabids</taxon>
        <taxon>Fagales</taxon>
        <taxon>Fagaceae</taxon>
        <taxon>Quercus</taxon>
    </lineage>
</organism>
<keyword evidence="1" id="KW-1133">Transmembrane helix</keyword>
<dbReference type="EMBL" id="JAXUIC010000004">
    <property type="protein sequence ID" value="KAK4592755.1"/>
    <property type="molecule type" value="Genomic_DNA"/>
</dbReference>
<keyword evidence="3" id="KW-1185">Reference proteome</keyword>
<reference evidence="2 3" key="1">
    <citation type="journal article" date="2023" name="G3 (Bethesda)">
        <title>A haplotype-resolved chromosome-scale genome for Quercus rubra L. provides insights into the genetics of adaptive traits for red oak species.</title>
        <authorList>
            <person name="Kapoor B."/>
            <person name="Jenkins J."/>
            <person name="Schmutz J."/>
            <person name="Zhebentyayeva T."/>
            <person name="Kuelheim C."/>
            <person name="Coggeshall M."/>
            <person name="Heim C."/>
            <person name="Lasky J.R."/>
            <person name="Leites L."/>
            <person name="Islam-Faridi N."/>
            <person name="Romero-Severson J."/>
            <person name="DeLeo V.L."/>
            <person name="Lucas S.M."/>
            <person name="Lazic D."/>
            <person name="Gailing O."/>
            <person name="Carlson J."/>
            <person name="Staton M."/>
        </authorList>
    </citation>
    <scope>NUCLEOTIDE SEQUENCE [LARGE SCALE GENOMIC DNA]</scope>
    <source>
        <strain evidence="2">Pseudo-F2</strain>
    </source>
</reference>
<protein>
    <submittedName>
        <fullName evidence="2">Uncharacterized protein</fullName>
    </submittedName>
</protein>
<name>A0AAN7FG58_QUERU</name>
<keyword evidence="1" id="KW-0472">Membrane</keyword>
<gene>
    <name evidence="2" type="ORF">RGQ29_017056</name>
</gene>
<keyword evidence="1" id="KW-0812">Transmembrane</keyword>
<evidence type="ECO:0000313" key="3">
    <source>
        <dbReference type="Proteomes" id="UP001324115"/>
    </source>
</evidence>
<dbReference type="PANTHER" id="PTHR31170:SF9">
    <property type="entry name" value="PROTEIN, PUTATIVE (DUF247)-RELATED"/>
    <property type="match status" value="1"/>
</dbReference>
<dbReference type="AlphaFoldDB" id="A0AAN7FG58"/>
<proteinExistence type="predicted"/>
<dbReference type="InterPro" id="IPR004158">
    <property type="entry name" value="DUF247_pln"/>
</dbReference>
<sequence length="379" mass="45099">MSKPDKRAENESKELIIDFPQAWDIEPDKWPECCIYKVPPKLLKVNKDSYTPMIISIGPFHHGKENLKKMEELKRRYFMDACYQTMKNKNDLAKFIQVKEVEIRRCYAEILDFSSEDFVKMIASDSVFIIEHLWRTKQKLLKSSDSDGTSNSCKCTWRMEKEYPWLSYNILQDLILLKNQVPFFVVEELYNSAYHNLPYDDRRCQQNEDKSFPDRKFGKSIKRLPSVTKLPEAGVEFREVKNRHLLDIKFEKSRLLEKFPCLNLSWLISCFPCFNINLMALEQFHYPRKAYICNYIVLLDHLINTAEDVDLLVEKKVFVNWLGSNKAIHVDYTGSWNKLMASLKSQYFRDFWRGTTTFAGILVLFFAFWNFIRPFVFHR</sequence>
<comment type="caution">
    <text evidence="2">The sequence shown here is derived from an EMBL/GenBank/DDBJ whole genome shotgun (WGS) entry which is preliminary data.</text>
</comment>
<dbReference type="PANTHER" id="PTHR31170">
    <property type="entry name" value="BNAC04G53230D PROTEIN"/>
    <property type="match status" value="1"/>
</dbReference>
<dbReference type="Proteomes" id="UP001324115">
    <property type="component" value="Unassembled WGS sequence"/>
</dbReference>
<feature type="transmembrane region" description="Helical" evidence="1">
    <location>
        <begin position="351"/>
        <end position="372"/>
    </location>
</feature>
<accession>A0AAN7FG58</accession>